<evidence type="ECO:0000256" key="3">
    <source>
        <dbReference type="PIRSR" id="PIRSR630564-2"/>
    </source>
</evidence>
<dbReference type="InterPro" id="IPR011993">
    <property type="entry name" value="PH-like_dom_sf"/>
</dbReference>
<dbReference type="SUPFAM" id="SSF52799">
    <property type="entry name" value="(Phosphotyrosine protein) phosphatases II"/>
    <property type="match status" value="1"/>
</dbReference>
<name>A0A1Y2ES63_9FUNG</name>
<dbReference type="GO" id="GO:0016020">
    <property type="term" value="C:membrane"/>
    <property type="evidence" value="ECO:0007669"/>
    <property type="project" value="TreeGrafter"/>
</dbReference>
<feature type="region of interest" description="Disordered" evidence="4">
    <location>
        <begin position="716"/>
        <end position="739"/>
    </location>
</feature>
<keyword evidence="7" id="KW-1185">Reference proteome</keyword>
<feature type="domain" description="Myotubularin phosphatase" evidence="5">
    <location>
        <begin position="124"/>
        <end position="628"/>
    </location>
</feature>
<organism evidence="6 7">
    <name type="scientific">Neocallimastix californiae</name>
    <dbReference type="NCBI Taxonomy" id="1754190"/>
    <lineage>
        <taxon>Eukaryota</taxon>
        <taxon>Fungi</taxon>
        <taxon>Fungi incertae sedis</taxon>
        <taxon>Chytridiomycota</taxon>
        <taxon>Chytridiomycota incertae sedis</taxon>
        <taxon>Neocallimastigomycetes</taxon>
        <taxon>Neocallimastigales</taxon>
        <taxon>Neocallimastigaceae</taxon>
        <taxon>Neocallimastix</taxon>
    </lineage>
</organism>
<feature type="compositionally biased region" description="Basic and acidic residues" evidence="4">
    <location>
        <begin position="668"/>
        <end position="677"/>
    </location>
</feature>
<dbReference type="InterPro" id="IPR010569">
    <property type="entry name" value="Myotubularin-like_Pase_dom"/>
</dbReference>
<comment type="similarity">
    <text evidence="1">Belongs to the protein-tyrosine phosphatase family. Non-receptor class myotubularin subfamily.</text>
</comment>
<feature type="active site" description="Phosphocysteine intermediate" evidence="2">
    <location>
        <position position="342"/>
    </location>
</feature>
<dbReference type="EMBL" id="MCOG01000029">
    <property type="protein sequence ID" value="ORY74389.1"/>
    <property type="molecule type" value="Genomic_DNA"/>
</dbReference>
<dbReference type="SUPFAM" id="SSF50729">
    <property type="entry name" value="PH domain-like"/>
    <property type="match status" value="1"/>
</dbReference>
<reference evidence="6 7" key="1">
    <citation type="submission" date="2016-08" db="EMBL/GenBank/DDBJ databases">
        <title>A Parts List for Fungal Cellulosomes Revealed by Comparative Genomics.</title>
        <authorList>
            <consortium name="DOE Joint Genome Institute"/>
            <person name="Haitjema C.H."/>
            <person name="Gilmore S.P."/>
            <person name="Henske J.K."/>
            <person name="Solomon K.V."/>
            <person name="De Groot R."/>
            <person name="Kuo A."/>
            <person name="Mondo S.J."/>
            <person name="Salamov A.A."/>
            <person name="Labutti K."/>
            <person name="Zhao Z."/>
            <person name="Chiniquy J."/>
            <person name="Barry K."/>
            <person name="Brewer H.M."/>
            <person name="Purvine S.O."/>
            <person name="Wright A.T."/>
            <person name="Boxma B."/>
            <person name="Van Alen T."/>
            <person name="Hackstein J.H."/>
            <person name="Baker S.E."/>
            <person name="Grigoriev I.V."/>
            <person name="O'Malley M.A."/>
        </authorList>
    </citation>
    <scope>NUCLEOTIDE SEQUENCE [LARGE SCALE GENOMIC DNA]</scope>
    <source>
        <strain evidence="6 7">G1</strain>
    </source>
</reference>
<feature type="region of interest" description="Disordered" evidence="4">
    <location>
        <begin position="639"/>
        <end position="688"/>
    </location>
</feature>
<dbReference type="InterPro" id="IPR029021">
    <property type="entry name" value="Prot-tyrosine_phosphatase-like"/>
</dbReference>
<dbReference type="OrthoDB" id="271628at2759"/>
<proteinExistence type="inferred from homology"/>
<feature type="binding site" evidence="3">
    <location>
        <begin position="280"/>
        <end position="281"/>
    </location>
    <ligand>
        <name>substrate</name>
    </ligand>
</feature>
<evidence type="ECO:0000313" key="7">
    <source>
        <dbReference type="Proteomes" id="UP000193920"/>
    </source>
</evidence>
<gene>
    <name evidence="6" type="ORF">LY90DRAFT_378182</name>
</gene>
<dbReference type="STRING" id="1754190.A0A1Y2ES63"/>
<evidence type="ECO:0000256" key="1">
    <source>
        <dbReference type="ARBA" id="ARBA00007471"/>
    </source>
</evidence>
<feature type="compositionally biased region" description="Low complexity" evidence="4">
    <location>
        <begin position="716"/>
        <end position="736"/>
    </location>
</feature>
<dbReference type="PANTHER" id="PTHR10807">
    <property type="entry name" value="MYOTUBULARIN-RELATED"/>
    <property type="match status" value="1"/>
</dbReference>
<evidence type="ECO:0000259" key="5">
    <source>
        <dbReference type="PROSITE" id="PS51339"/>
    </source>
</evidence>
<protein>
    <submittedName>
        <fullName evidence="6">Phosphatases II</fullName>
    </submittedName>
</protein>
<dbReference type="PANTHER" id="PTHR10807:SF128">
    <property type="entry name" value="PHOSPHATIDYLINOSITOL-3,5-BISPHOSPHATE 3-PHOSPHATASE"/>
    <property type="match status" value="1"/>
</dbReference>
<dbReference type="Pfam" id="PF21098">
    <property type="entry name" value="PH-GRAM_MTMR6-like"/>
    <property type="match status" value="1"/>
</dbReference>
<dbReference type="GO" id="GO:0046856">
    <property type="term" value="P:phosphatidylinositol dephosphorylation"/>
    <property type="evidence" value="ECO:0007669"/>
    <property type="project" value="TreeGrafter"/>
</dbReference>
<dbReference type="PROSITE" id="PS51339">
    <property type="entry name" value="PPASE_MYOTUBULARIN"/>
    <property type="match status" value="1"/>
</dbReference>
<feature type="compositionally biased region" description="Polar residues" evidence="4">
    <location>
        <begin position="678"/>
        <end position="688"/>
    </location>
</feature>
<feature type="compositionally biased region" description="Low complexity" evidence="4">
    <location>
        <begin position="643"/>
        <end position="667"/>
    </location>
</feature>
<evidence type="ECO:0000256" key="4">
    <source>
        <dbReference type="SAM" id="MobiDB-lite"/>
    </source>
</evidence>
<evidence type="ECO:0000313" key="6">
    <source>
        <dbReference type="EMBL" id="ORY74389.1"/>
    </source>
</evidence>
<dbReference type="InterPro" id="IPR016130">
    <property type="entry name" value="Tyr_Pase_AS"/>
</dbReference>
<dbReference type="PROSITE" id="PS00383">
    <property type="entry name" value="TYR_PHOSPHATASE_1"/>
    <property type="match status" value="1"/>
</dbReference>
<comment type="caution">
    <text evidence="6">The sequence shown here is derived from an EMBL/GenBank/DDBJ whole genome shotgun (WGS) entry which is preliminary data.</text>
</comment>
<sequence>MDYIEIPKVPDVVMKKGRRVFKGTLHLMTHHLLFNSDNSNEQELWIAYSTIQNVDLKNYINNKDSGYEIHISCKNFLFIQFTILSEKKACEVFDSLKKLINITTVDEHYAFFYKPLEKFTSHDGWRIYNPIKEYERLGYGKPDCEWRATAINKQYKFSITYPQILFVPKNISDNILNYAVKFRSKGRIPVLSYLHKKNNMSITRSSQPMVGIKQNRSMQDEKLVEEIFATASKNKSKNYKNLIVDARSSTNAMANVAMGAGYENVEHYKGSRLEYLKIENIHVVRDSLNKLIEISRNSNNGFIQRSEIEKTGWLKHIHTLLEGSLLIIKNIDLYNSHVLVHCSDGWDRTAQLVAISEVCLDPYYRTIEGFEVLVEKEWISFGHKFSHRCGLLAKDSANLNEVISNTASKIFNNKSSSLTNKESATSAAISSTINAVSNITLAASKFLKFGAANINNITNQKDQVPQASSMDSVSKNSTLPRETSPIFTQFLDCIYQLWVQNPTQFEFNDDFLVQLNTHVYSSQFGTFLFNSEYERRVFRHEGKDLSQCTYSVWDWFNSNKKSYINPRYVPPTKDSPNIITESQQIINEFEDSLNNDNHNSLLSNSQAQFKVIYPKTNERVIKYWSNLYNRTDDEMNGLEQTHSSSNKIVNNNNNNNNNYNNDINSNSFDHHHSEFNNDNRNSTTSISTPLDYNSLAATITDTTNIEVPPIGRDSFHYSSSSIDNSNRQSIQSINSKSSHDSVYSSLKEKIENSEDYDVLFGSPFQSLKSQSKLSNSNSSSNTSLPPNHINAEIISSHTSNSNLNLSSSINKEMNNNTNLVVSTDTTIVANENNASSPKHNPEYYTKPNYSQINDSSISSMPQMATAESTFVHPLE</sequence>
<dbReference type="GO" id="GO:0005737">
    <property type="term" value="C:cytoplasm"/>
    <property type="evidence" value="ECO:0007669"/>
    <property type="project" value="TreeGrafter"/>
</dbReference>
<dbReference type="AlphaFoldDB" id="A0A1Y2ES63"/>
<accession>A0A1Y2ES63</accession>
<evidence type="ECO:0000256" key="2">
    <source>
        <dbReference type="PIRSR" id="PIRSR630564-1"/>
    </source>
</evidence>
<dbReference type="InterPro" id="IPR048994">
    <property type="entry name" value="PH-GRAM_MTMR6-9"/>
</dbReference>
<dbReference type="Pfam" id="PF06602">
    <property type="entry name" value="Myotub-related"/>
    <property type="match status" value="1"/>
</dbReference>
<dbReference type="Proteomes" id="UP000193920">
    <property type="component" value="Unassembled WGS sequence"/>
</dbReference>
<feature type="binding site" evidence="3">
    <location>
        <begin position="342"/>
        <end position="348"/>
    </location>
    <ligand>
        <name>substrate</name>
    </ligand>
</feature>
<feature type="region of interest" description="Disordered" evidence="4">
    <location>
        <begin position="769"/>
        <end position="788"/>
    </location>
</feature>
<dbReference type="GO" id="GO:0004438">
    <property type="term" value="F:phosphatidylinositol-3-phosphate phosphatase activity"/>
    <property type="evidence" value="ECO:0007669"/>
    <property type="project" value="TreeGrafter"/>
</dbReference>
<dbReference type="Gene3D" id="2.30.29.30">
    <property type="entry name" value="Pleckstrin-homology domain (PH domain)/Phosphotyrosine-binding domain (PTB)"/>
    <property type="match status" value="1"/>
</dbReference>
<dbReference type="InterPro" id="IPR030564">
    <property type="entry name" value="Myotubularin"/>
</dbReference>